<dbReference type="GO" id="GO:0016491">
    <property type="term" value="F:oxidoreductase activity"/>
    <property type="evidence" value="ECO:0007669"/>
    <property type="project" value="UniProtKB-KW"/>
</dbReference>
<evidence type="ECO:0000256" key="1">
    <source>
        <dbReference type="ARBA" id="ARBA00022723"/>
    </source>
</evidence>
<organism evidence="7">
    <name type="scientific">Campylobacter jejuni</name>
    <dbReference type="NCBI Taxonomy" id="197"/>
    <lineage>
        <taxon>Bacteria</taxon>
        <taxon>Pseudomonadati</taxon>
        <taxon>Campylobacterota</taxon>
        <taxon>Epsilonproteobacteria</taxon>
        <taxon>Campylobacterales</taxon>
        <taxon>Campylobacteraceae</taxon>
        <taxon>Campylobacter</taxon>
    </lineage>
</organism>
<feature type="chain" id="PRO_5030138521" evidence="3">
    <location>
        <begin position="23"/>
        <end position="514"/>
    </location>
</feature>
<dbReference type="EMBL" id="AACEKF010000005">
    <property type="protein sequence ID" value="EAK2222986.1"/>
    <property type="molecule type" value="Genomic_DNA"/>
</dbReference>
<dbReference type="CDD" id="cd13881">
    <property type="entry name" value="CuRO_2_McoC_like"/>
    <property type="match status" value="1"/>
</dbReference>
<evidence type="ECO:0000313" key="7">
    <source>
        <dbReference type="EMBL" id="EAK2222986.1"/>
    </source>
</evidence>
<dbReference type="InterPro" id="IPR002355">
    <property type="entry name" value="Cu_oxidase_Cu_BS"/>
</dbReference>
<name>A0A5T0QEG6_CAMJU</name>
<accession>A0A5T0QEG6</accession>
<dbReference type="Pfam" id="PF07731">
    <property type="entry name" value="Cu-oxidase_2"/>
    <property type="match status" value="1"/>
</dbReference>
<dbReference type="InterPro" id="IPR011706">
    <property type="entry name" value="Cu-oxidase_C"/>
</dbReference>
<dbReference type="CDD" id="cd13902">
    <property type="entry name" value="CuRO_3_McoC_like"/>
    <property type="match status" value="1"/>
</dbReference>
<dbReference type="InterPro" id="IPR011707">
    <property type="entry name" value="Cu-oxidase-like_N"/>
</dbReference>
<evidence type="ECO:0000259" key="4">
    <source>
        <dbReference type="Pfam" id="PF00394"/>
    </source>
</evidence>
<feature type="domain" description="Plastocyanin-like" evidence="6">
    <location>
        <begin position="90"/>
        <end position="206"/>
    </location>
</feature>
<dbReference type="InterPro" id="IPR008972">
    <property type="entry name" value="Cupredoxin"/>
</dbReference>
<feature type="signal peptide" evidence="3">
    <location>
        <begin position="1"/>
        <end position="22"/>
    </location>
</feature>
<sequence>MNRRNFLKFNALTLASMGVAYANPMHDMHSMHKNHSINHDLDTSFINFASKNLKLLDPKQFPQGEILKALPLLKNESSKEKNIFRATLEIKENHIELIKGKKTLFYTYNGLVPAPKIEVFEGDKLEILVKNKLKEATTIHWHGVPVPPDQDGSPHDPILAGEERIYRFEIPQDSAGTYWYHPHPHYTTSKQVFMGLAGAFVIKAKKDALSHLKEKDLMISDLRLDENAQIPNNNLNDWLNGREGEFVLINGQFKPKIKLATNERIRIYNATAARYLNLRIQGAKFILVGTDGGLIEKAIYKEELFLSPASRVEVLIDAPKDGEFKLESAYYDRDKMMVKEEPNTLFLANINLKKENVELPKNLKIFKPSEEPKEFKEIIMSEDHMQMHGMMGKSESELKIALASMFLINGKSYDLKRIDLSSKLGVVEDWIVINKSHMDHPFHIHGTQFELISSKLNGKVQKAEFRALRDTINVRPNEELRLRMKQDFKGLRMYHCHILEHEDLGMMGNLEVKE</sequence>
<keyword evidence="3" id="KW-0732">Signal</keyword>
<dbReference type="GO" id="GO:0005507">
    <property type="term" value="F:copper ion binding"/>
    <property type="evidence" value="ECO:0007669"/>
    <property type="project" value="InterPro"/>
</dbReference>
<protein>
    <submittedName>
        <fullName evidence="7">Multicopper oxidase CueO</fullName>
    </submittedName>
</protein>
<dbReference type="SUPFAM" id="SSF49503">
    <property type="entry name" value="Cupredoxins"/>
    <property type="match status" value="3"/>
</dbReference>
<dbReference type="InterPro" id="IPR001117">
    <property type="entry name" value="Cu-oxidase_2nd"/>
</dbReference>
<dbReference type="PANTHER" id="PTHR11709">
    <property type="entry name" value="MULTI-COPPER OXIDASE"/>
    <property type="match status" value="1"/>
</dbReference>
<feature type="domain" description="Plastocyanin-like" evidence="5">
    <location>
        <begin position="396"/>
        <end position="513"/>
    </location>
</feature>
<keyword evidence="1" id="KW-0479">Metal-binding</keyword>
<evidence type="ECO:0000259" key="5">
    <source>
        <dbReference type="Pfam" id="PF07731"/>
    </source>
</evidence>
<dbReference type="CDD" id="cd13855">
    <property type="entry name" value="CuRO_1_McoC_like"/>
    <property type="match status" value="1"/>
</dbReference>
<dbReference type="Gene3D" id="2.60.40.420">
    <property type="entry name" value="Cupredoxins - blue copper proteins"/>
    <property type="match status" value="3"/>
</dbReference>
<proteinExistence type="predicted"/>
<keyword evidence="2" id="KW-0560">Oxidoreductase</keyword>
<dbReference type="AlphaFoldDB" id="A0A5T0QEG6"/>
<dbReference type="PANTHER" id="PTHR11709:SF2">
    <property type="entry name" value="MULTICOPPER OXIDASE LPR1"/>
    <property type="match status" value="1"/>
</dbReference>
<gene>
    <name evidence="7" type="primary">cueO</name>
    <name evidence="7" type="ORF">BGL21_03575</name>
</gene>
<evidence type="ECO:0000256" key="3">
    <source>
        <dbReference type="SAM" id="SignalP"/>
    </source>
</evidence>
<dbReference type="Pfam" id="PF00394">
    <property type="entry name" value="Cu-oxidase"/>
    <property type="match status" value="1"/>
</dbReference>
<dbReference type="Pfam" id="PF07732">
    <property type="entry name" value="Cu-oxidase_3"/>
    <property type="match status" value="1"/>
</dbReference>
<dbReference type="PROSITE" id="PS00080">
    <property type="entry name" value="MULTICOPPER_OXIDASE2"/>
    <property type="match status" value="1"/>
</dbReference>
<reference evidence="7" key="1">
    <citation type="submission" date="2018-05" db="EMBL/GenBank/DDBJ databases">
        <authorList>
            <consortium name="PulseNet: The National Subtyping Network for Foodborne Disease Surveillance"/>
            <person name="Tarr C.L."/>
            <person name="Trees E."/>
            <person name="Katz L.S."/>
            <person name="Carleton-Romer H.A."/>
            <person name="Stroika S."/>
            <person name="Kucerova Z."/>
            <person name="Roache K.F."/>
            <person name="Sabol A.L."/>
            <person name="Besser J."/>
            <person name="Gerner-Smidt P."/>
        </authorList>
    </citation>
    <scope>NUCLEOTIDE SEQUENCE</scope>
    <source>
        <strain evidence="7">PNUSAC000802</strain>
    </source>
</reference>
<evidence type="ECO:0000259" key="6">
    <source>
        <dbReference type="Pfam" id="PF07732"/>
    </source>
</evidence>
<dbReference type="InterPro" id="IPR045087">
    <property type="entry name" value="Cu-oxidase_fam"/>
</dbReference>
<feature type="domain" description="Plastocyanin-like" evidence="4">
    <location>
        <begin position="241"/>
        <end position="328"/>
    </location>
</feature>
<evidence type="ECO:0000256" key="2">
    <source>
        <dbReference type="ARBA" id="ARBA00023002"/>
    </source>
</evidence>
<comment type="caution">
    <text evidence="7">The sequence shown here is derived from an EMBL/GenBank/DDBJ whole genome shotgun (WGS) entry which is preliminary data.</text>
</comment>